<organism evidence="2 3">
    <name type="scientific">Favolaschia claudopus</name>
    <dbReference type="NCBI Taxonomy" id="2862362"/>
    <lineage>
        <taxon>Eukaryota</taxon>
        <taxon>Fungi</taxon>
        <taxon>Dikarya</taxon>
        <taxon>Basidiomycota</taxon>
        <taxon>Agaricomycotina</taxon>
        <taxon>Agaricomycetes</taxon>
        <taxon>Agaricomycetidae</taxon>
        <taxon>Agaricales</taxon>
        <taxon>Marasmiineae</taxon>
        <taxon>Mycenaceae</taxon>
        <taxon>Favolaschia</taxon>
    </lineage>
</organism>
<accession>A0AAV9Z3W4</accession>
<gene>
    <name evidence="2" type="ORF">R3P38DRAFT_3243089</name>
</gene>
<protein>
    <submittedName>
        <fullName evidence="2">Uncharacterized protein</fullName>
    </submittedName>
</protein>
<dbReference type="AlphaFoldDB" id="A0AAV9Z3W4"/>
<feature type="region of interest" description="Disordered" evidence="1">
    <location>
        <begin position="135"/>
        <end position="178"/>
    </location>
</feature>
<keyword evidence="3" id="KW-1185">Reference proteome</keyword>
<comment type="caution">
    <text evidence="2">The sequence shown here is derived from an EMBL/GenBank/DDBJ whole genome shotgun (WGS) entry which is preliminary data.</text>
</comment>
<reference evidence="2 3" key="1">
    <citation type="journal article" date="2024" name="J Genomics">
        <title>Draft genome sequencing and assembly of Favolaschia claudopus CIRM-BRFM 2984 isolated from oak limbs.</title>
        <authorList>
            <person name="Navarro D."/>
            <person name="Drula E."/>
            <person name="Chaduli D."/>
            <person name="Cazenave R."/>
            <person name="Ahrendt S."/>
            <person name="Wang J."/>
            <person name="Lipzen A."/>
            <person name="Daum C."/>
            <person name="Barry K."/>
            <person name="Grigoriev I.V."/>
            <person name="Favel A."/>
            <person name="Rosso M.N."/>
            <person name="Martin F."/>
        </authorList>
    </citation>
    <scope>NUCLEOTIDE SEQUENCE [LARGE SCALE GENOMIC DNA]</scope>
    <source>
        <strain evidence="2 3">CIRM-BRFM 2984</strain>
    </source>
</reference>
<dbReference type="EMBL" id="JAWWNJ010000221">
    <property type="protein sequence ID" value="KAK6969513.1"/>
    <property type="molecule type" value="Genomic_DNA"/>
</dbReference>
<name>A0AAV9Z3W4_9AGAR</name>
<sequence length="178" mass="20165">MEQPISRILRFDTRLVDDLAALKNPELAIPTKIQTMDLLILAAWSVLCIPNELLSSSLKPGTLDKLRVKEFLSARRRVSRGSFELSTRNINCLSSYYLVKLDISGHMSRNYALRWKYEQPDSEFSDGFDVDDAATTIGAQSSPREPDLPDLDLPEDVPFLELGSDDLQDQDTEDHDYT</sequence>
<proteinExistence type="predicted"/>
<evidence type="ECO:0000313" key="3">
    <source>
        <dbReference type="Proteomes" id="UP001362999"/>
    </source>
</evidence>
<evidence type="ECO:0000313" key="2">
    <source>
        <dbReference type="EMBL" id="KAK6969513.1"/>
    </source>
</evidence>
<evidence type="ECO:0000256" key="1">
    <source>
        <dbReference type="SAM" id="MobiDB-lite"/>
    </source>
</evidence>
<dbReference type="Proteomes" id="UP001362999">
    <property type="component" value="Unassembled WGS sequence"/>
</dbReference>
<feature type="compositionally biased region" description="Acidic residues" evidence="1">
    <location>
        <begin position="163"/>
        <end position="178"/>
    </location>
</feature>